<accession>A0A815BE13</accession>
<name>A0A815BE13_9BILA</name>
<proteinExistence type="predicted"/>
<dbReference type="Proteomes" id="UP000681722">
    <property type="component" value="Unassembled WGS sequence"/>
</dbReference>
<dbReference type="EMBL" id="CAJNOQ010011111">
    <property type="protein sequence ID" value="CAF1268913.1"/>
    <property type="molecule type" value="Genomic_DNA"/>
</dbReference>
<dbReference type="Proteomes" id="UP000663829">
    <property type="component" value="Unassembled WGS sequence"/>
</dbReference>
<evidence type="ECO:0000313" key="3">
    <source>
        <dbReference type="Proteomes" id="UP000663829"/>
    </source>
</evidence>
<protein>
    <submittedName>
        <fullName evidence="1">Uncharacterized protein</fullName>
    </submittedName>
</protein>
<organism evidence="1 3">
    <name type="scientific">Didymodactylos carnosus</name>
    <dbReference type="NCBI Taxonomy" id="1234261"/>
    <lineage>
        <taxon>Eukaryota</taxon>
        <taxon>Metazoa</taxon>
        <taxon>Spiralia</taxon>
        <taxon>Gnathifera</taxon>
        <taxon>Rotifera</taxon>
        <taxon>Eurotatoria</taxon>
        <taxon>Bdelloidea</taxon>
        <taxon>Philodinida</taxon>
        <taxon>Philodinidae</taxon>
        <taxon>Didymodactylos</taxon>
    </lineage>
</organism>
<dbReference type="EMBL" id="CAJOBC010022309">
    <property type="protein sequence ID" value="CAF4054925.1"/>
    <property type="molecule type" value="Genomic_DNA"/>
</dbReference>
<evidence type="ECO:0000313" key="2">
    <source>
        <dbReference type="EMBL" id="CAF4054925.1"/>
    </source>
</evidence>
<dbReference type="AlphaFoldDB" id="A0A815BE13"/>
<reference evidence="1" key="1">
    <citation type="submission" date="2021-02" db="EMBL/GenBank/DDBJ databases">
        <authorList>
            <person name="Nowell W R."/>
        </authorList>
    </citation>
    <scope>NUCLEOTIDE SEQUENCE</scope>
</reference>
<gene>
    <name evidence="1" type="ORF">GPM918_LOCUS26981</name>
    <name evidence="2" type="ORF">SRO942_LOCUS27231</name>
</gene>
<keyword evidence="3" id="KW-1185">Reference proteome</keyword>
<sequence length="372" mass="40486">MRRFCDLLSVTSTTTTSEPANTSLNLCVQPTVSRGNSTFNSTILAQDFKIVGPADVDPSPADVNPSPADVNPSPADVNQIVTSLNKQMSFFGSNTQTNSPGVMRDCQQTTLNTNTEIQSHDGIPTWYYRILRGPIANDVTALQRISITNAKNIDHVAFFYADNSQNALSTSPLLSTPDGSDTQTITGFPPYYHASAILLKFYPSTSSTSNIHKASVTQSQACLNIVEDEIPCILSIIKIHSKRIQPGSTGSIGPSAVWYWTPPQPTAQGFSSALQSCSCPRHTIKLLTITYLNPDRTVQTYSNGTQLVYITAPGKQDISALPLTPVSLVKMHVHGIIQKNPPTELEVHCIVCFQQLTPANLMMVNERSFILL</sequence>
<evidence type="ECO:0000313" key="1">
    <source>
        <dbReference type="EMBL" id="CAF1268913.1"/>
    </source>
</evidence>
<comment type="caution">
    <text evidence="1">The sequence shown here is derived from an EMBL/GenBank/DDBJ whole genome shotgun (WGS) entry which is preliminary data.</text>
</comment>